<evidence type="ECO:0000313" key="1">
    <source>
        <dbReference type="EMBL" id="KAH0537106.1"/>
    </source>
</evidence>
<dbReference type="AlphaFoldDB" id="A0A9P8I481"/>
<dbReference type="OrthoDB" id="184880at2759"/>
<dbReference type="Proteomes" id="UP000698800">
    <property type="component" value="Unassembled WGS sequence"/>
</dbReference>
<dbReference type="PANTHER" id="PTHR43591">
    <property type="entry name" value="METHYLTRANSFERASE"/>
    <property type="match status" value="1"/>
</dbReference>
<dbReference type="GO" id="GO:0008168">
    <property type="term" value="F:methyltransferase activity"/>
    <property type="evidence" value="ECO:0007669"/>
    <property type="project" value="TreeGrafter"/>
</dbReference>
<reference evidence="1" key="1">
    <citation type="submission" date="2021-03" db="EMBL/GenBank/DDBJ databases">
        <title>Comparative genomics and phylogenomic investigation of the class Geoglossomycetes provide insights into ecological specialization and systematics.</title>
        <authorList>
            <person name="Melie T."/>
            <person name="Pirro S."/>
            <person name="Miller A.N."/>
            <person name="Quandt A."/>
        </authorList>
    </citation>
    <scope>NUCLEOTIDE SEQUENCE</scope>
    <source>
        <strain evidence="1">GBOQ0MN5Z8</strain>
    </source>
</reference>
<dbReference type="Gene3D" id="3.40.50.150">
    <property type="entry name" value="Vaccinia Virus protein VP39"/>
    <property type="match status" value="1"/>
</dbReference>
<gene>
    <name evidence="1" type="ORF">FGG08_006067</name>
</gene>
<comment type="caution">
    <text evidence="1">The sequence shown here is derived from an EMBL/GenBank/DDBJ whole genome shotgun (WGS) entry which is preliminary data.</text>
</comment>
<evidence type="ECO:0000313" key="2">
    <source>
        <dbReference type="Proteomes" id="UP000698800"/>
    </source>
</evidence>
<evidence type="ECO:0008006" key="3">
    <source>
        <dbReference type="Google" id="ProtNLM"/>
    </source>
</evidence>
<dbReference type="CDD" id="cd02440">
    <property type="entry name" value="AdoMet_MTases"/>
    <property type="match status" value="1"/>
</dbReference>
<dbReference type="PANTHER" id="PTHR43591:SF24">
    <property type="entry name" value="2-METHOXY-6-POLYPRENYL-1,4-BENZOQUINOL METHYLASE, MITOCHONDRIAL"/>
    <property type="match status" value="1"/>
</dbReference>
<keyword evidence="2" id="KW-1185">Reference proteome</keyword>
<dbReference type="Pfam" id="PF13489">
    <property type="entry name" value="Methyltransf_23"/>
    <property type="match status" value="1"/>
</dbReference>
<proteinExistence type="predicted"/>
<protein>
    <recommendedName>
        <fullName evidence="3">S-adenosyl-L-methionine-dependent methyltransferase</fullName>
    </recommendedName>
</protein>
<name>A0A9P8I481_9PEZI</name>
<dbReference type="InterPro" id="IPR029063">
    <property type="entry name" value="SAM-dependent_MTases_sf"/>
</dbReference>
<dbReference type="EMBL" id="JAGHQL010000162">
    <property type="protein sequence ID" value="KAH0537106.1"/>
    <property type="molecule type" value="Genomic_DNA"/>
</dbReference>
<dbReference type="SUPFAM" id="SSF53335">
    <property type="entry name" value="S-adenosyl-L-methionine-dependent methyltransferases"/>
    <property type="match status" value="1"/>
</dbReference>
<accession>A0A9P8I481</accession>
<sequence length="343" mass="38737">MASSAAPAPGTEETMVGTMIIADDEQDGDGDSAIGSDNESNTTSLASSVLDYNFENGRRYHKFREGRYVFPNDDREQDREDLKHAMIMELVGGVLHFAPIGDSPQRVLDIGTGTGIWAIDMGEQYQSTEVIGTDLSPIQPKWVPPNVRFIVDDCESDWVYQPNHFDFIHGRHLAVAIRDWPKLLKQSFKHLKPGGHAEFQEILVFPESDDGTLPQQSTLRQYFRYVNEAFEKLSIDLRAPSNLSKMFRDAGFEDVHEKVYKIPLGTWPKNPVLKKVGLFQRTNFLEGLSAISLAPYTRVLGWSTEALEVWLTEVRKAILDEKTHSFDYMFFVYGRKPVEAAGG</sequence>
<organism evidence="1 2">
    <name type="scientific">Glutinoglossum americanum</name>
    <dbReference type="NCBI Taxonomy" id="1670608"/>
    <lineage>
        <taxon>Eukaryota</taxon>
        <taxon>Fungi</taxon>
        <taxon>Dikarya</taxon>
        <taxon>Ascomycota</taxon>
        <taxon>Pezizomycotina</taxon>
        <taxon>Geoglossomycetes</taxon>
        <taxon>Geoglossales</taxon>
        <taxon>Geoglossaceae</taxon>
        <taxon>Glutinoglossum</taxon>
    </lineage>
</organism>